<dbReference type="Gene3D" id="1.20.120.1060">
    <property type="match status" value="1"/>
</dbReference>
<reference evidence="3" key="1">
    <citation type="journal article" date="2014" name="Proc. Natl. Acad. Sci. U.S.A.">
        <title>Extensive sampling of basidiomycete genomes demonstrates inadequacy of the white-rot/brown-rot paradigm for wood decay fungi.</title>
        <authorList>
            <person name="Riley R."/>
            <person name="Salamov A.A."/>
            <person name="Brown D.W."/>
            <person name="Nagy L.G."/>
            <person name="Floudas D."/>
            <person name="Held B.W."/>
            <person name="Levasseur A."/>
            <person name="Lombard V."/>
            <person name="Morin E."/>
            <person name="Otillar R."/>
            <person name="Lindquist E.A."/>
            <person name="Sun H."/>
            <person name="LaButti K.M."/>
            <person name="Schmutz J."/>
            <person name="Jabbour D."/>
            <person name="Luo H."/>
            <person name="Baker S.E."/>
            <person name="Pisabarro A.G."/>
            <person name="Walton J.D."/>
            <person name="Blanchette R.A."/>
            <person name="Henrissat B."/>
            <person name="Martin F."/>
            <person name="Cullen D."/>
            <person name="Hibbett D.S."/>
            <person name="Grigoriev I.V."/>
        </authorList>
    </citation>
    <scope>NUCLEOTIDE SEQUENCE [LARGE SCALE GENOMIC DNA]</scope>
    <source>
        <strain evidence="3">CBS 339.88</strain>
    </source>
</reference>
<feature type="region of interest" description="Disordered" evidence="1">
    <location>
        <begin position="1"/>
        <end position="22"/>
    </location>
</feature>
<evidence type="ECO:0000313" key="2">
    <source>
        <dbReference type="EMBL" id="KDR79441.1"/>
    </source>
</evidence>
<protein>
    <recommendedName>
        <fullName evidence="4">DUF4419 domain-containing protein</fullName>
    </recommendedName>
</protein>
<dbReference type="HOGENOM" id="CLU_037155_1_0_1"/>
<dbReference type="Proteomes" id="UP000027222">
    <property type="component" value="Unassembled WGS sequence"/>
</dbReference>
<dbReference type="InterPro" id="IPR025533">
    <property type="entry name" value="DUF4419"/>
</dbReference>
<dbReference type="PANTHER" id="PTHR31252:SF11">
    <property type="entry name" value="DUF4419 DOMAIN-CONTAINING PROTEIN"/>
    <property type="match status" value="1"/>
</dbReference>
<evidence type="ECO:0000313" key="3">
    <source>
        <dbReference type="Proteomes" id="UP000027222"/>
    </source>
</evidence>
<sequence>MKPNLSTSPTPSSKLPRNSCETHGDNETKLLVAKSFFSLLSKNQNYRQYDVWMAILGQFNFYVNAHAEELRSHFVVHEGKKEVVVIDVGTRYTVDFGVLANRLSDEIQKNLVDKDLRNWILPNFSTTTDNDTVICSVLMMATLSAYFDRKIILRCGIPSVTLEGEKADWEKLLSRLDKLSEFGAEPTAWAALLRPILTRFVKAFDGDPDVDFWNRVCHVHPGGSGPSYLSGWITAFCVWTNQGKWQGPSLTEPIAPFAFGFRGKSTIPVLSVDDAQYSPIDTSDIPIGFCEVDIKLDDNGQLFDCIMVAGHLASLVEGEEEDSLRPAPTWFMFIKSAGWA</sequence>
<organism evidence="2 3">
    <name type="scientific">Galerina marginata (strain CBS 339.88)</name>
    <dbReference type="NCBI Taxonomy" id="685588"/>
    <lineage>
        <taxon>Eukaryota</taxon>
        <taxon>Fungi</taxon>
        <taxon>Dikarya</taxon>
        <taxon>Basidiomycota</taxon>
        <taxon>Agaricomycotina</taxon>
        <taxon>Agaricomycetes</taxon>
        <taxon>Agaricomycetidae</taxon>
        <taxon>Agaricales</taxon>
        <taxon>Agaricineae</taxon>
        <taxon>Strophariaceae</taxon>
        <taxon>Galerina</taxon>
    </lineage>
</organism>
<feature type="compositionally biased region" description="Low complexity" evidence="1">
    <location>
        <begin position="1"/>
        <end position="16"/>
    </location>
</feature>
<evidence type="ECO:0000256" key="1">
    <source>
        <dbReference type="SAM" id="MobiDB-lite"/>
    </source>
</evidence>
<dbReference type="Pfam" id="PF14388">
    <property type="entry name" value="DUF4419"/>
    <property type="match status" value="1"/>
</dbReference>
<accession>A0A067T8L7</accession>
<dbReference type="STRING" id="685588.A0A067T8L7"/>
<keyword evidence="3" id="KW-1185">Reference proteome</keyword>
<dbReference type="OrthoDB" id="9978173at2759"/>
<proteinExistence type="predicted"/>
<dbReference type="PANTHER" id="PTHR31252">
    <property type="entry name" value="DUF4419 DOMAIN-CONTAINING PROTEIN"/>
    <property type="match status" value="1"/>
</dbReference>
<dbReference type="EMBL" id="KL142373">
    <property type="protein sequence ID" value="KDR79441.1"/>
    <property type="molecule type" value="Genomic_DNA"/>
</dbReference>
<evidence type="ECO:0008006" key="4">
    <source>
        <dbReference type="Google" id="ProtNLM"/>
    </source>
</evidence>
<dbReference type="AlphaFoldDB" id="A0A067T8L7"/>
<gene>
    <name evidence="2" type="ORF">GALMADRAFT_1240640</name>
</gene>
<name>A0A067T8L7_GALM3</name>